<feature type="domain" description="HD-GYP" evidence="4">
    <location>
        <begin position="661"/>
        <end position="853"/>
    </location>
</feature>
<sequence>MTGFDFRDILKSKNLGYIAGNFGSEGEKESLEYTVEEWNFIAGKILNPGKNASGEDIIASLSDLIEFDELFADFSSGDSIKASDKIRTIMADEKSYINPSGEEKYIELTFMINDSCEYLIILDDISEEKNIEERIVELQEERERFSASYPGIIYKCYNRFDWEMKYVSQGCKDLTGYKPEELVDNSVLAYGDLIKPGYKEEVWNKIQNSLADKQPFEIEYKIETRDEGEKWVWEKGRGIYNDGEVEKLYGFITDITEMKRTKKKMQLMKKSLEKASFAIFWTGPRGEIKYVNDRACEMLGYSRSELLQLKFSDIDKDADPEGRSGYWRQLIKNKELQRERKFICKNERVFPAEVLSHHLFLSGEEYEFVFARDISGRKEIEKELKMREEQYRKIFRTAPVGILIQDDQGNILEANDRLCEITGYSHEELESSSIFETLVPEEIEEKAKANIDRILAGEDLTLTGLSRSSTGKEYYVHLKETKIRLPEGREGVLSMHLDITDLKEKERELEYLSYHDSLTGLYNRLYLKEKLQELNTERQLPAGIIMCDVNGMKIINETYGFNKGDKLLIRVAEILQKNIRGDDILVRWTGDEFIILLPGSDIEMAVEIKDRIEENCKDAVFEEIPINLGMGVAVRDTLEEDFEDVLVKAEERMRRDKLTKSHSTENKLVQNVLNTLGAKSAETREHAERMADLVQKLGEKMGLPGEELNKLSLLATLHDIGKATISEDILIKSDDLTQEEWEVIREHPERGYKIAVATEEFAPVARAILHHHEWWNGRGYPEGLKGQEIPLISRMIAIVDAYDVMISGRPYKAAMSCEEALEEIEECAGEQFDPELAEKFVEMMRGEMSSENL</sequence>
<dbReference type="InterPro" id="IPR000160">
    <property type="entry name" value="GGDEF_dom"/>
</dbReference>
<feature type="domain" description="GGDEF" evidence="3">
    <location>
        <begin position="540"/>
        <end position="672"/>
    </location>
</feature>
<dbReference type="Gene3D" id="1.10.3210.10">
    <property type="entry name" value="Hypothetical protein af1432"/>
    <property type="match status" value="1"/>
</dbReference>
<dbReference type="AlphaFoldDB" id="A0A1G9IPF8"/>
<dbReference type="SUPFAM" id="SSF55073">
    <property type="entry name" value="Nucleotide cyclase"/>
    <property type="match status" value="1"/>
</dbReference>
<dbReference type="CDD" id="cd00130">
    <property type="entry name" value="PAS"/>
    <property type="match status" value="3"/>
</dbReference>
<dbReference type="Pfam" id="PF13487">
    <property type="entry name" value="HD_5"/>
    <property type="match status" value="1"/>
</dbReference>
<dbReference type="InterPro" id="IPR000700">
    <property type="entry name" value="PAS-assoc_C"/>
</dbReference>
<dbReference type="Pfam" id="PF08447">
    <property type="entry name" value="PAS_3"/>
    <property type="match status" value="1"/>
</dbReference>
<keyword evidence="6" id="KW-1185">Reference proteome</keyword>
<reference evidence="5 6" key="1">
    <citation type="submission" date="2016-10" db="EMBL/GenBank/DDBJ databases">
        <authorList>
            <person name="de Groot N.N."/>
        </authorList>
    </citation>
    <scope>NUCLEOTIDE SEQUENCE [LARGE SCALE GENOMIC DNA]</scope>
    <source>
        <strain evidence="5 6">SLAS-1</strain>
    </source>
</reference>
<evidence type="ECO:0000259" key="1">
    <source>
        <dbReference type="PROSITE" id="PS50112"/>
    </source>
</evidence>
<evidence type="ECO:0000259" key="4">
    <source>
        <dbReference type="PROSITE" id="PS51832"/>
    </source>
</evidence>
<gene>
    <name evidence="5" type="ORF">SAMN04488692_10328</name>
</gene>
<protein>
    <submittedName>
        <fullName evidence="5">PAS domain S-box-containing protein/diguanylate cyclase (GGDEF) domain-containing protein</fullName>
    </submittedName>
</protein>
<feature type="domain" description="PAS" evidence="1">
    <location>
        <begin position="387"/>
        <end position="458"/>
    </location>
</feature>
<proteinExistence type="predicted"/>
<dbReference type="GO" id="GO:0006355">
    <property type="term" value="P:regulation of DNA-templated transcription"/>
    <property type="evidence" value="ECO:0007669"/>
    <property type="project" value="InterPro"/>
</dbReference>
<dbReference type="Pfam" id="PF13426">
    <property type="entry name" value="PAS_9"/>
    <property type="match status" value="1"/>
</dbReference>
<feature type="domain" description="PAS" evidence="1">
    <location>
        <begin position="264"/>
        <end position="307"/>
    </location>
</feature>
<organism evidence="5 6">
    <name type="scientific">Halarsenatibacter silvermanii</name>
    <dbReference type="NCBI Taxonomy" id="321763"/>
    <lineage>
        <taxon>Bacteria</taxon>
        <taxon>Bacillati</taxon>
        <taxon>Bacillota</taxon>
        <taxon>Clostridia</taxon>
        <taxon>Halanaerobiales</taxon>
        <taxon>Halarsenatibacteraceae</taxon>
        <taxon>Halarsenatibacter</taxon>
    </lineage>
</organism>
<dbReference type="PROSITE" id="PS50887">
    <property type="entry name" value="GGDEF"/>
    <property type="match status" value="1"/>
</dbReference>
<dbReference type="InterPro" id="IPR000014">
    <property type="entry name" value="PAS"/>
</dbReference>
<dbReference type="SUPFAM" id="SSF109604">
    <property type="entry name" value="HD-domain/PDEase-like"/>
    <property type="match status" value="1"/>
</dbReference>
<dbReference type="OrthoDB" id="9798833at2"/>
<dbReference type="InterPro" id="IPR052020">
    <property type="entry name" value="Cyclic_di-GMP/3'3'-cGAMP_PDE"/>
</dbReference>
<dbReference type="Pfam" id="PF00989">
    <property type="entry name" value="PAS"/>
    <property type="match status" value="1"/>
</dbReference>
<dbReference type="Gene3D" id="3.30.450.20">
    <property type="entry name" value="PAS domain"/>
    <property type="match status" value="3"/>
</dbReference>
<dbReference type="Pfam" id="PF00990">
    <property type="entry name" value="GGDEF"/>
    <property type="match status" value="1"/>
</dbReference>
<feature type="domain" description="PAS" evidence="1">
    <location>
        <begin position="166"/>
        <end position="213"/>
    </location>
</feature>
<dbReference type="SMART" id="SM00471">
    <property type="entry name" value="HDc"/>
    <property type="match status" value="1"/>
</dbReference>
<dbReference type="PANTHER" id="PTHR45228:SF1">
    <property type="entry name" value="CYCLIC DI-GMP PHOSPHODIESTERASE TM_0186"/>
    <property type="match status" value="1"/>
</dbReference>
<dbReference type="CDD" id="cd00077">
    <property type="entry name" value="HDc"/>
    <property type="match status" value="1"/>
</dbReference>
<dbReference type="InterPro" id="IPR043128">
    <property type="entry name" value="Rev_trsase/Diguanyl_cyclase"/>
</dbReference>
<dbReference type="Gene3D" id="3.30.70.270">
    <property type="match status" value="1"/>
</dbReference>
<dbReference type="PROSITE" id="PS50112">
    <property type="entry name" value="PAS"/>
    <property type="match status" value="3"/>
</dbReference>
<accession>A0A1G9IPF8</accession>
<dbReference type="SUPFAM" id="SSF55785">
    <property type="entry name" value="PYP-like sensor domain (PAS domain)"/>
    <property type="match status" value="3"/>
</dbReference>
<dbReference type="NCBIfam" id="TIGR00254">
    <property type="entry name" value="GGDEF"/>
    <property type="match status" value="1"/>
</dbReference>
<dbReference type="InterPro" id="IPR003607">
    <property type="entry name" value="HD/PDEase_dom"/>
</dbReference>
<feature type="domain" description="PAC" evidence="2">
    <location>
        <begin position="216"/>
        <end position="267"/>
    </location>
</feature>
<evidence type="ECO:0000313" key="5">
    <source>
        <dbReference type="EMBL" id="SDL27169.1"/>
    </source>
</evidence>
<evidence type="ECO:0000313" key="6">
    <source>
        <dbReference type="Proteomes" id="UP000199476"/>
    </source>
</evidence>
<dbReference type="CDD" id="cd01949">
    <property type="entry name" value="GGDEF"/>
    <property type="match status" value="1"/>
</dbReference>
<name>A0A1G9IPF8_9FIRM</name>
<dbReference type="NCBIfam" id="TIGR00229">
    <property type="entry name" value="sensory_box"/>
    <property type="match status" value="3"/>
</dbReference>
<dbReference type="SMART" id="SM00086">
    <property type="entry name" value="PAC"/>
    <property type="match status" value="3"/>
</dbReference>
<dbReference type="EMBL" id="FNGO01000003">
    <property type="protein sequence ID" value="SDL27169.1"/>
    <property type="molecule type" value="Genomic_DNA"/>
</dbReference>
<dbReference type="InterPro" id="IPR013655">
    <property type="entry name" value="PAS_fold_3"/>
</dbReference>
<dbReference type="InterPro" id="IPR013767">
    <property type="entry name" value="PAS_fold"/>
</dbReference>
<dbReference type="InterPro" id="IPR037522">
    <property type="entry name" value="HD_GYP_dom"/>
</dbReference>
<evidence type="ECO:0000259" key="2">
    <source>
        <dbReference type="PROSITE" id="PS50113"/>
    </source>
</evidence>
<dbReference type="SMART" id="SM00267">
    <property type="entry name" value="GGDEF"/>
    <property type="match status" value="1"/>
</dbReference>
<dbReference type="PANTHER" id="PTHR45228">
    <property type="entry name" value="CYCLIC DI-GMP PHOSPHODIESTERASE TM_0186-RELATED"/>
    <property type="match status" value="1"/>
</dbReference>
<dbReference type="Proteomes" id="UP000199476">
    <property type="component" value="Unassembled WGS sequence"/>
</dbReference>
<dbReference type="InterPro" id="IPR029787">
    <property type="entry name" value="Nucleotide_cyclase"/>
</dbReference>
<evidence type="ECO:0000259" key="3">
    <source>
        <dbReference type="PROSITE" id="PS50887"/>
    </source>
</evidence>
<dbReference type="RefSeq" id="WP_089758157.1">
    <property type="nucleotide sequence ID" value="NZ_FNGO01000003.1"/>
</dbReference>
<dbReference type="STRING" id="321763.SAMN04488692_10328"/>
<dbReference type="InterPro" id="IPR001610">
    <property type="entry name" value="PAC"/>
</dbReference>
<dbReference type="PROSITE" id="PS51832">
    <property type="entry name" value="HD_GYP"/>
    <property type="match status" value="1"/>
</dbReference>
<dbReference type="InterPro" id="IPR035965">
    <property type="entry name" value="PAS-like_dom_sf"/>
</dbReference>
<dbReference type="SMART" id="SM00091">
    <property type="entry name" value="PAS"/>
    <property type="match status" value="3"/>
</dbReference>
<dbReference type="PROSITE" id="PS50113">
    <property type="entry name" value="PAC"/>
    <property type="match status" value="1"/>
</dbReference>